<keyword evidence="5" id="KW-0539">Nucleus</keyword>
<keyword evidence="10" id="KW-1185">Reference proteome</keyword>
<proteinExistence type="inferred from homology"/>
<dbReference type="InterPro" id="IPR011598">
    <property type="entry name" value="bHLH_dom"/>
</dbReference>
<evidence type="ECO:0000256" key="5">
    <source>
        <dbReference type="ARBA" id="ARBA00023242"/>
    </source>
</evidence>
<dbReference type="Proteomes" id="UP001085076">
    <property type="component" value="Miscellaneous, Linkage group lg06"/>
</dbReference>
<keyword evidence="4" id="KW-0804">Transcription</keyword>
<evidence type="ECO:0000256" key="1">
    <source>
        <dbReference type="ARBA" id="ARBA00005510"/>
    </source>
</evidence>
<dbReference type="GO" id="GO:0003700">
    <property type="term" value="F:DNA-binding transcription factor activity"/>
    <property type="evidence" value="ECO:0007669"/>
    <property type="project" value="InterPro"/>
</dbReference>
<dbReference type="EMBL" id="JAGGNH010000006">
    <property type="protein sequence ID" value="KAJ0968707.1"/>
    <property type="molecule type" value="Genomic_DNA"/>
</dbReference>
<comment type="caution">
    <text evidence="9">The sequence shown here is derived from an EMBL/GenBank/DDBJ whole genome shotgun (WGS) entry which is preliminary data.</text>
</comment>
<evidence type="ECO:0000259" key="8">
    <source>
        <dbReference type="PROSITE" id="PS50888"/>
    </source>
</evidence>
<reference evidence="9" key="2">
    <citation type="journal article" date="2022" name="Hortic Res">
        <title>The genome of Dioscorea zingiberensis sheds light on the biosynthesis, origin and evolution of the medicinally important diosgenin saponins.</title>
        <authorList>
            <person name="Li Y."/>
            <person name="Tan C."/>
            <person name="Li Z."/>
            <person name="Guo J."/>
            <person name="Li S."/>
            <person name="Chen X."/>
            <person name="Wang C."/>
            <person name="Dai X."/>
            <person name="Yang H."/>
            <person name="Song W."/>
            <person name="Hou L."/>
            <person name="Xu J."/>
            <person name="Tong Z."/>
            <person name="Xu A."/>
            <person name="Yuan X."/>
            <person name="Wang W."/>
            <person name="Yang Q."/>
            <person name="Chen L."/>
            <person name="Sun Z."/>
            <person name="Wang K."/>
            <person name="Pan B."/>
            <person name="Chen J."/>
            <person name="Bao Y."/>
            <person name="Liu F."/>
            <person name="Qi X."/>
            <person name="Gang D.R."/>
            <person name="Wen J."/>
            <person name="Li J."/>
        </authorList>
    </citation>
    <scope>NUCLEOTIDE SEQUENCE</scope>
    <source>
        <strain evidence="9">Dzin_1.0</strain>
    </source>
</reference>
<feature type="region of interest" description="Disordered" evidence="7">
    <location>
        <begin position="1"/>
        <end position="52"/>
    </location>
</feature>
<reference evidence="9" key="1">
    <citation type="submission" date="2021-03" db="EMBL/GenBank/DDBJ databases">
        <authorList>
            <person name="Li Z."/>
            <person name="Yang C."/>
        </authorList>
    </citation>
    <scope>NUCLEOTIDE SEQUENCE</scope>
    <source>
        <strain evidence="9">Dzin_1.0</strain>
        <tissue evidence="9">Leaf</tissue>
    </source>
</reference>
<dbReference type="PANTHER" id="PTHR47001:SF1">
    <property type="entry name" value="TRANSCRIPTION FACTOR BHLH11"/>
    <property type="match status" value="1"/>
</dbReference>
<feature type="region of interest" description="Disordered" evidence="7">
    <location>
        <begin position="294"/>
        <end position="406"/>
    </location>
</feature>
<comment type="similarity">
    <text evidence="1">Belongs to the bHLH protein family.</text>
</comment>
<evidence type="ECO:0000313" key="10">
    <source>
        <dbReference type="Proteomes" id="UP001085076"/>
    </source>
</evidence>
<name>A0A9D5C8K8_9LILI</name>
<keyword evidence="3" id="KW-0238">DNA-binding</keyword>
<protein>
    <recommendedName>
        <fullName evidence="8">BHLH domain-containing protein</fullName>
    </recommendedName>
</protein>
<dbReference type="Pfam" id="PF23177">
    <property type="entry name" value="bHLH_IRO3"/>
    <property type="match status" value="1"/>
</dbReference>
<feature type="compositionally biased region" description="Polar residues" evidence="7">
    <location>
        <begin position="11"/>
        <end position="26"/>
    </location>
</feature>
<dbReference type="Gene3D" id="4.10.280.10">
    <property type="entry name" value="Helix-loop-helix DNA-binding domain"/>
    <property type="match status" value="1"/>
</dbReference>
<feature type="compositionally biased region" description="Polar residues" evidence="7">
    <location>
        <begin position="313"/>
        <end position="323"/>
    </location>
</feature>
<dbReference type="SMART" id="SM00353">
    <property type="entry name" value="HLH"/>
    <property type="match status" value="1"/>
</dbReference>
<dbReference type="PANTHER" id="PTHR47001">
    <property type="entry name" value="TRANSCRIPTION FACTOR BHLH121"/>
    <property type="match status" value="1"/>
</dbReference>
<evidence type="ECO:0000256" key="2">
    <source>
        <dbReference type="ARBA" id="ARBA00023015"/>
    </source>
</evidence>
<feature type="compositionally biased region" description="Polar residues" evidence="7">
    <location>
        <begin position="360"/>
        <end position="375"/>
    </location>
</feature>
<dbReference type="InterPro" id="IPR036638">
    <property type="entry name" value="HLH_DNA-bd_sf"/>
</dbReference>
<dbReference type="GO" id="GO:0006879">
    <property type="term" value="P:intracellular iron ion homeostasis"/>
    <property type="evidence" value="ECO:0007669"/>
    <property type="project" value="InterPro"/>
</dbReference>
<feature type="coiled-coil region" evidence="6">
    <location>
        <begin position="124"/>
        <end position="220"/>
    </location>
</feature>
<evidence type="ECO:0000313" key="9">
    <source>
        <dbReference type="EMBL" id="KAJ0968707.1"/>
    </source>
</evidence>
<dbReference type="AlphaFoldDB" id="A0A9D5C8K8"/>
<dbReference type="CDD" id="cd11446">
    <property type="entry name" value="bHLH_AtILR3_like"/>
    <property type="match status" value="1"/>
</dbReference>
<evidence type="ECO:0000256" key="7">
    <source>
        <dbReference type="SAM" id="MobiDB-lite"/>
    </source>
</evidence>
<dbReference type="GO" id="GO:0046983">
    <property type="term" value="F:protein dimerization activity"/>
    <property type="evidence" value="ECO:0007669"/>
    <property type="project" value="InterPro"/>
</dbReference>
<evidence type="ECO:0000256" key="3">
    <source>
        <dbReference type="ARBA" id="ARBA00023125"/>
    </source>
</evidence>
<dbReference type="SUPFAM" id="SSF47459">
    <property type="entry name" value="HLH, helix-loop-helix DNA-binding domain"/>
    <property type="match status" value="1"/>
</dbReference>
<keyword evidence="2" id="KW-0805">Transcription regulation</keyword>
<dbReference type="OrthoDB" id="515493at2759"/>
<evidence type="ECO:0000256" key="4">
    <source>
        <dbReference type="ARBA" id="ARBA00023163"/>
    </source>
</evidence>
<feature type="domain" description="BHLH" evidence="8">
    <location>
        <begin position="125"/>
        <end position="175"/>
    </location>
</feature>
<keyword evidence="6" id="KW-0175">Coiled coil</keyword>
<organism evidence="9 10">
    <name type="scientific">Dioscorea zingiberensis</name>
    <dbReference type="NCBI Taxonomy" id="325984"/>
    <lineage>
        <taxon>Eukaryota</taxon>
        <taxon>Viridiplantae</taxon>
        <taxon>Streptophyta</taxon>
        <taxon>Embryophyta</taxon>
        <taxon>Tracheophyta</taxon>
        <taxon>Spermatophyta</taxon>
        <taxon>Magnoliopsida</taxon>
        <taxon>Liliopsida</taxon>
        <taxon>Dioscoreales</taxon>
        <taxon>Dioscoreaceae</taxon>
        <taxon>Dioscorea</taxon>
    </lineage>
</organism>
<feature type="compositionally biased region" description="Polar residues" evidence="7">
    <location>
        <begin position="390"/>
        <end position="406"/>
    </location>
</feature>
<gene>
    <name evidence="9" type="ORF">J5N97_021584</name>
</gene>
<dbReference type="InterPro" id="IPR044579">
    <property type="entry name" value="bHLH11/121"/>
</dbReference>
<dbReference type="PROSITE" id="PS50888">
    <property type="entry name" value="BHLH"/>
    <property type="match status" value="1"/>
</dbReference>
<dbReference type="InterPro" id="IPR057075">
    <property type="entry name" value="bHLH_IRO3"/>
</dbReference>
<evidence type="ECO:0000256" key="6">
    <source>
        <dbReference type="SAM" id="Coils"/>
    </source>
</evidence>
<accession>A0A9D5C8K8</accession>
<sequence>MTIASRHCHTPQCTHHNAHIETNTPSSRKRASGGTATQQSLRGPLGSPPAILRVRGASPFRTLLLSRAMDPWKPSDDFFQAPHPVPLTGSGFHTSCADLRATSEQFQPGSSCQKIEQEIKDSIVARKVQKADREKLRRDKLNEQFSDLGNTLDPDRPKNDKATILTDAIQVLKDLTAQVNRMKAEHASLSDESRELIQEKNELREEKVTLKADIDSLNVQYHQRLRALFPWAAMDPPVVMGPPPSYSFPMALPITSAPIPVHPTQQPFHFFRNQTPRTIPIPYSMYTPYSSSFANAQVQPPPNHHRAPHPNASSNNFQTASTLDSRKKTTNNQQQNRTERSDDFSDVATELELKTPGSAVPSSHSEAIRDQASSCESKRRKQWSAHPRGNSVSEATSSSRCSSNLT</sequence>
<dbReference type="GO" id="GO:0003677">
    <property type="term" value="F:DNA binding"/>
    <property type="evidence" value="ECO:0007669"/>
    <property type="project" value="UniProtKB-KW"/>
</dbReference>